<keyword evidence="11" id="KW-1185">Reference proteome</keyword>
<evidence type="ECO:0000259" key="9">
    <source>
        <dbReference type="Pfam" id="PF12719"/>
    </source>
</evidence>
<dbReference type="SUPFAM" id="SSF48371">
    <property type="entry name" value="ARM repeat"/>
    <property type="match status" value="1"/>
</dbReference>
<keyword evidence="5" id="KW-0498">Mitosis</keyword>
<comment type="caution">
    <text evidence="10">The sequence shown here is derived from an EMBL/GenBank/DDBJ whole genome shotgun (WGS) entry which is preliminary data.</text>
</comment>
<feature type="non-terminal residue" evidence="10">
    <location>
        <position position="1"/>
    </location>
</feature>
<evidence type="ECO:0000256" key="4">
    <source>
        <dbReference type="ARBA" id="ARBA00022618"/>
    </source>
</evidence>
<evidence type="ECO:0000256" key="1">
    <source>
        <dbReference type="ARBA" id="ARBA00004286"/>
    </source>
</evidence>
<evidence type="ECO:0000256" key="6">
    <source>
        <dbReference type="ARBA" id="ARBA00023067"/>
    </source>
</evidence>
<dbReference type="PANTHER" id="PTHR14418">
    <property type="entry name" value="CONDENSIN COMPLEX SUBUNIT 3-RELATED"/>
    <property type="match status" value="1"/>
</dbReference>
<keyword evidence="8" id="KW-0175">Coiled coil</keyword>
<keyword evidence="7" id="KW-0131">Cell cycle</keyword>
<organism evidence="10 11">
    <name type="scientific">Diploptera punctata</name>
    <name type="common">Pacific beetle cockroach</name>
    <dbReference type="NCBI Taxonomy" id="6984"/>
    <lineage>
        <taxon>Eukaryota</taxon>
        <taxon>Metazoa</taxon>
        <taxon>Ecdysozoa</taxon>
        <taxon>Arthropoda</taxon>
        <taxon>Hexapoda</taxon>
        <taxon>Insecta</taxon>
        <taxon>Pterygota</taxon>
        <taxon>Neoptera</taxon>
        <taxon>Polyneoptera</taxon>
        <taxon>Dictyoptera</taxon>
        <taxon>Blattodea</taxon>
        <taxon>Blaberoidea</taxon>
        <taxon>Blaberidae</taxon>
        <taxon>Diplopterinae</taxon>
        <taxon>Diploptera</taxon>
    </lineage>
</organism>
<dbReference type="Pfam" id="PF12719">
    <property type="entry name" value="Cnd3"/>
    <property type="match status" value="1"/>
</dbReference>
<accession>A0AAD7ZI26</accession>
<protein>
    <recommendedName>
        <fullName evidence="9">Nuclear condensin complex subunit 3 C-terminal domain-containing protein</fullName>
    </recommendedName>
</protein>
<comment type="subcellular location">
    <subcellularLocation>
        <location evidence="1">Chromosome</location>
    </subcellularLocation>
</comment>
<dbReference type="InterPro" id="IPR016024">
    <property type="entry name" value="ARM-type_fold"/>
</dbReference>
<comment type="similarity">
    <text evidence="2">Belongs to the CND3 (condensin subunit 3) family.</text>
</comment>
<dbReference type="AlphaFoldDB" id="A0AAD7ZI26"/>
<keyword evidence="4" id="KW-0132">Cell division</keyword>
<dbReference type="Gene3D" id="1.25.10.10">
    <property type="entry name" value="Leucine-rich Repeat Variant"/>
    <property type="match status" value="1"/>
</dbReference>
<sequence>MLERLQDKVPAVRAQAVMALQRLQDPTSAECPIIKAYLFHLGADPSAFVRRSVLTVIGRTHVTLPYILDRTRDVKDTVRRHAYLVICKLSIRSLTIKQRERLLREGLKDRSELVSGFVSGILLPTWLRNMKGNYMDLLHALDVENSTETSILALKMLFKHRPLTEVLDALMSQQINKLIPLDKLTPENVLFWRYLAQYLHAEGEEMVDNLEKIIPELTPFCQHIRSYYVDEKPKSNSTSWQEIQRQFITLQLLELTKVFDLGDEMGRSVLKKLIYDMLTCTHVKEDLVAVLVEIFVEVEPNVNSRLQFLAEIVSEIHEPMTQIPVEVSSEETRKKQILQAKMRVELNEMREEQELAVNEQDFLRAHSLAEKVKQLEEQFRQLNTEPLVTYKEVRTECNDRATLSKCLTIIYEMMQSPSVTKLTPQLRSLLDNFILQYIEDGDTYIHSLAIRATGVCCLLDLQLAKQYMIMLFFQLANSEADEVCITALTVIFDIFHLYGLKPFQMEDELT</sequence>
<evidence type="ECO:0000256" key="7">
    <source>
        <dbReference type="ARBA" id="ARBA00023306"/>
    </source>
</evidence>
<keyword evidence="6" id="KW-0226">DNA condensation</keyword>
<dbReference type="EMBL" id="JASPKZ010008036">
    <property type="protein sequence ID" value="KAJ9581079.1"/>
    <property type="molecule type" value="Genomic_DNA"/>
</dbReference>
<evidence type="ECO:0000313" key="10">
    <source>
        <dbReference type="EMBL" id="KAJ9581079.1"/>
    </source>
</evidence>
<proteinExistence type="inferred from homology"/>
<dbReference type="GO" id="GO:0007076">
    <property type="term" value="P:mitotic chromosome condensation"/>
    <property type="evidence" value="ECO:0007669"/>
    <property type="project" value="InterPro"/>
</dbReference>
<reference evidence="10" key="1">
    <citation type="journal article" date="2023" name="IScience">
        <title>Live-bearing cockroach genome reveals convergent evolutionary mechanisms linked to viviparity in insects and beyond.</title>
        <authorList>
            <person name="Fouks B."/>
            <person name="Harrison M.C."/>
            <person name="Mikhailova A.A."/>
            <person name="Marchal E."/>
            <person name="English S."/>
            <person name="Carruthers M."/>
            <person name="Jennings E.C."/>
            <person name="Chiamaka E.L."/>
            <person name="Frigard R.A."/>
            <person name="Pippel M."/>
            <person name="Attardo G.M."/>
            <person name="Benoit J.B."/>
            <person name="Bornberg-Bauer E."/>
            <person name="Tobe S.S."/>
        </authorList>
    </citation>
    <scope>NUCLEOTIDE SEQUENCE</scope>
    <source>
        <strain evidence="10">Stay&amp;Tobe</strain>
    </source>
</reference>
<reference evidence="10" key="2">
    <citation type="submission" date="2023-05" db="EMBL/GenBank/DDBJ databases">
        <authorList>
            <person name="Fouks B."/>
        </authorList>
    </citation>
    <scope>NUCLEOTIDE SEQUENCE</scope>
    <source>
        <strain evidence="10">Stay&amp;Tobe</strain>
        <tissue evidence="10">Testes</tissue>
    </source>
</reference>
<evidence type="ECO:0000256" key="3">
    <source>
        <dbReference type="ARBA" id="ARBA00022454"/>
    </source>
</evidence>
<dbReference type="PANTHER" id="PTHR14418:SF5">
    <property type="entry name" value="CONDENSIN COMPLEX SUBUNIT 3"/>
    <property type="match status" value="1"/>
</dbReference>
<name>A0AAD7ZI26_DIPPU</name>
<evidence type="ECO:0000256" key="8">
    <source>
        <dbReference type="SAM" id="Coils"/>
    </source>
</evidence>
<gene>
    <name evidence="10" type="ORF">L9F63_023744</name>
</gene>
<dbReference type="InterPro" id="IPR011989">
    <property type="entry name" value="ARM-like"/>
</dbReference>
<dbReference type="InterPro" id="IPR025977">
    <property type="entry name" value="Cnd3_C"/>
</dbReference>
<evidence type="ECO:0000256" key="5">
    <source>
        <dbReference type="ARBA" id="ARBA00022776"/>
    </source>
</evidence>
<dbReference type="Proteomes" id="UP001233999">
    <property type="component" value="Unassembled WGS sequence"/>
</dbReference>
<evidence type="ECO:0000313" key="11">
    <source>
        <dbReference type="Proteomes" id="UP001233999"/>
    </source>
</evidence>
<evidence type="ECO:0000256" key="2">
    <source>
        <dbReference type="ARBA" id="ARBA00006533"/>
    </source>
</evidence>
<keyword evidence="3" id="KW-0158">Chromosome</keyword>
<feature type="coiled-coil region" evidence="8">
    <location>
        <begin position="335"/>
        <end position="385"/>
    </location>
</feature>
<dbReference type="InterPro" id="IPR027165">
    <property type="entry name" value="CND3"/>
</dbReference>
<dbReference type="GO" id="GO:0005737">
    <property type="term" value="C:cytoplasm"/>
    <property type="evidence" value="ECO:0007669"/>
    <property type="project" value="TreeGrafter"/>
</dbReference>
<dbReference type="GO" id="GO:0000796">
    <property type="term" value="C:condensin complex"/>
    <property type="evidence" value="ECO:0007669"/>
    <property type="project" value="InterPro"/>
</dbReference>
<dbReference type="GO" id="GO:0000793">
    <property type="term" value="C:condensed chromosome"/>
    <property type="evidence" value="ECO:0007669"/>
    <property type="project" value="TreeGrafter"/>
</dbReference>
<dbReference type="GO" id="GO:0051301">
    <property type="term" value="P:cell division"/>
    <property type="evidence" value="ECO:0007669"/>
    <property type="project" value="UniProtKB-KW"/>
</dbReference>
<feature type="domain" description="Nuclear condensin complex subunit 3 C-terminal" evidence="9">
    <location>
        <begin position="405"/>
        <end position="508"/>
    </location>
</feature>